<reference evidence="12 13" key="1">
    <citation type="submission" date="2019-02" db="EMBL/GenBank/DDBJ databases">
        <authorList>
            <person name="Goldberg S.R."/>
            <person name="Haltli B.A."/>
            <person name="Correa H."/>
            <person name="Russell K.G."/>
        </authorList>
    </citation>
    <scope>NUCLEOTIDE SEQUENCE [LARGE SCALE GENOMIC DNA]</scope>
    <source>
        <strain evidence="12 13">JCM 16186</strain>
    </source>
</reference>
<evidence type="ECO:0000256" key="6">
    <source>
        <dbReference type="ARBA" id="ARBA00023277"/>
    </source>
</evidence>
<dbReference type="InterPro" id="IPR017853">
    <property type="entry name" value="GH"/>
</dbReference>
<keyword evidence="13" id="KW-1185">Reference proteome</keyword>
<dbReference type="Pfam" id="PF18962">
    <property type="entry name" value="Por_Secre_tail"/>
    <property type="match status" value="1"/>
</dbReference>
<organism evidence="12 13">
    <name type="scientific">Fulvivirga kasyanovii</name>
    <dbReference type="NCBI Taxonomy" id="396812"/>
    <lineage>
        <taxon>Bacteria</taxon>
        <taxon>Pseudomonadati</taxon>
        <taxon>Bacteroidota</taxon>
        <taxon>Cytophagia</taxon>
        <taxon>Cytophagales</taxon>
        <taxon>Fulvivirgaceae</taxon>
        <taxon>Fulvivirga</taxon>
    </lineage>
</organism>
<dbReference type="SMART" id="SM00495">
    <property type="entry name" value="ChtBD3"/>
    <property type="match status" value="2"/>
</dbReference>
<dbReference type="InterPro" id="IPR029070">
    <property type="entry name" value="Chitinase_insertion_sf"/>
</dbReference>
<dbReference type="CDD" id="cd12215">
    <property type="entry name" value="ChiC_BD"/>
    <property type="match status" value="1"/>
</dbReference>
<dbReference type="EMBL" id="SMLW01000646">
    <property type="protein sequence ID" value="MTI27888.1"/>
    <property type="molecule type" value="Genomic_DNA"/>
</dbReference>
<gene>
    <name evidence="12" type="ORF">E1163_23225</name>
</gene>
<dbReference type="InterPro" id="IPR036573">
    <property type="entry name" value="CBM_sf_5/12"/>
</dbReference>
<keyword evidence="5" id="KW-0146">Chitin degradation</keyword>
<evidence type="ECO:0000256" key="3">
    <source>
        <dbReference type="ARBA" id="ARBA00012729"/>
    </source>
</evidence>
<dbReference type="InterPro" id="IPR013783">
    <property type="entry name" value="Ig-like_fold"/>
</dbReference>
<comment type="similarity">
    <text evidence="2">Belongs to the glycosyl hydrolase 18 family. Chitinase class II subfamily.</text>
</comment>
<keyword evidence="5" id="KW-0624">Polysaccharide degradation</keyword>
<evidence type="ECO:0000256" key="7">
    <source>
        <dbReference type="ARBA" id="ARBA00023295"/>
    </source>
</evidence>
<dbReference type="Pfam" id="PF17957">
    <property type="entry name" value="Big_7"/>
    <property type="match status" value="3"/>
</dbReference>
<evidence type="ECO:0000256" key="2">
    <source>
        <dbReference type="ARBA" id="ARBA00009121"/>
    </source>
</evidence>
<evidence type="ECO:0000256" key="10">
    <source>
        <dbReference type="SAM" id="SignalP"/>
    </source>
</evidence>
<dbReference type="InterPro" id="IPR050314">
    <property type="entry name" value="Glycosyl_Hydrlase_18"/>
</dbReference>
<dbReference type="SUPFAM" id="SSF49384">
    <property type="entry name" value="Carbohydrate-binding domain"/>
    <property type="match status" value="1"/>
</dbReference>
<dbReference type="NCBIfam" id="TIGR04183">
    <property type="entry name" value="Por_Secre_tail"/>
    <property type="match status" value="1"/>
</dbReference>
<comment type="caution">
    <text evidence="12">The sequence shown here is derived from an EMBL/GenBank/DDBJ whole genome shotgun (WGS) entry which is preliminary data.</text>
</comment>
<dbReference type="InterPro" id="IPR008965">
    <property type="entry name" value="CBM2/CBM3_carb-bd_dom_sf"/>
</dbReference>
<dbReference type="InterPro" id="IPR001223">
    <property type="entry name" value="Glyco_hydro18_cat"/>
</dbReference>
<dbReference type="InterPro" id="IPR012291">
    <property type="entry name" value="CBM2_carb-bd_dom_sf"/>
</dbReference>
<evidence type="ECO:0000256" key="9">
    <source>
        <dbReference type="SAM" id="MobiDB-lite"/>
    </source>
</evidence>
<dbReference type="SUPFAM" id="SSF51445">
    <property type="entry name" value="(Trans)glycosidases"/>
    <property type="match status" value="1"/>
</dbReference>
<evidence type="ECO:0000259" key="11">
    <source>
        <dbReference type="PROSITE" id="PS51910"/>
    </source>
</evidence>
<dbReference type="Gene3D" id="2.10.10.20">
    <property type="entry name" value="Carbohydrate-binding module superfamily 5/12"/>
    <property type="match status" value="1"/>
</dbReference>
<comment type="catalytic activity">
    <reaction evidence="1">
        <text>Random endo-hydrolysis of N-acetyl-beta-D-glucosaminide (1-&gt;4)-beta-linkages in chitin and chitodextrins.</text>
        <dbReference type="EC" id="3.2.1.14"/>
    </reaction>
</comment>
<protein>
    <recommendedName>
        <fullName evidence="3">chitinase</fullName>
        <ecNumber evidence="3">3.2.1.14</ecNumber>
    </recommendedName>
</protein>
<keyword evidence="6" id="KW-0119">Carbohydrate metabolism</keyword>
<dbReference type="Proteomes" id="UP000798808">
    <property type="component" value="Unassembled WGS sequence"/>
</dbReference>
<dbReference type="PROSITE" id="PS51910">
    <property type="entry name" value="GH18_2"/>
    <property type="match status" value="1"/>
</dbReference>
<feature type="domain" description="GH18" evidence="11">
    <location>
        <begin position="175"/>
        <end position="563"/>
    </location>
</feature>
<dbReference type="EC" id="3.2.1.14" evidence="3"/>
<feature type="chain" id="PRO_5045499692" description="chitinase" evidence="10">
    <location>
        <begin position="37"/>
        <end position="1089"/>
    </location>
</feature>
<evidence type="ECO:0000256" key="8">
    <source>
        <dbReference type="RuleBase" id="RU000489"/>
    </source>
</evidence>
<dbReference type="CDD" id="cd06548">
    <property type="entry name" value="GH18_chitinase"/>
    <property type="match status" value="1"/>
</dbReference>
<evidence type="ECO:0000256" key="1">
    <source>
        <dbReference type="ARBA" id="ARBA00000822"/>
    </source>
</evidence>
<dbReference type="InterPro" id="IPR001579">
    <property type="entry name" value="Glyco_hydro_18_chit_AS"/>
</dbReference>
<evidence type="ECO:0000313" key="13">
    <source>
        <dbReference type="Proteomes" id="UP000798808"/>
    </source>
</evidence>
<keyword evidence="7 8" id="KW-0326">Glycosidase</keyword>
<dbReference type="Pfam" id="PF02839">
    <property type="entry name" value="CBM_5_12"/>
    <property type="match status" value="1"/>
</dbReference>
<dbReference type="Gene3D" id="2.60.40.10">
    <property type="entry name" value="Immunoglobulins"/>
    <property type="match status" value="3"/>
</dbReference>
<evidence type="ECO:0000256" key="4">
    <source>
        <dbReference type="ARBA" id="ARBA00022801"/>
    </source>
</evidence>
<feature type="signal peptide" evidence="10">
    <location>
        <begin position="1"/>
        <end position="36"/>
    </location>
</feature>
<dbReference type="SUPFAM" id="SSF54556">
    <property type="entry name" value="Chitinase insertion domain"/>
    <property type="match status" value="1"/>
</dbReference>
<dbReference type="SMART" id="SM00636">
    <property type="entry name" value="Glyco_18"/>
    <property type="match status" value="1"/>
</dbReference>
<dbReference type="Gene3D" id="2.60.40.290">
    <property type="match status" value="1"/>
</dbReference>
<evidence type="ECO:0000256" key="5">
    <source>
        <dbReference type="ARBA" id="ARBA00023024"/>
    </source>
</evidence>
<name>A0ABW9RXF9_9BACT</name>
<feature type="region of interest" description="Disordered" evidence="9">
    <location>
        <begin position="446"/>
        <end position="472"/>
    </location>
</feature>
<dbReference type="InterPro" id="IPR026444">
    <property type="entry name" value="Secre_tail"/>
</dbReference>
<dbReference type="PANTHER" id="PTHR11177:SF317">
    <property type="entry name" value="CHITINASE 12-RELATED"/>
    <property type="match status" value="1"/>
</dbReference>
<dbReference type="InterPro" id="IPR011583">
    <property type="entry name" value="Chitinase_II/V-like_cat"/>
</dbReference>
<dbReference type="RefSeq" id="WP_155174887.1">
    <property type="nucleotide sequence ID" value="NZ_BAAAFL010000017.1"/>
</dbReference>
<dbReference type="SUPFAM" id="SSF51055">
    <property type="entry name" value="Carbohydrate binding domain"/>
    <property type="match status" value="1"/>
</dbReference>
<dbReference type="PANTHER" id="PTHR11177">
    <property type="entry name" value="CHITINASE"/>
    <property type="match status" value="1"/>
</dbReference>
<proteinExistence type="inferred from homology"/>
<evidence type="ECO:0000313" key="12">
    <source>
        <dbReference type="EMBL" id="MTI27888.1"/>
    </source>
</evidence>
<accession>A0ABW9RXF9</accession>
<dbReference type="PROSITE" id="PS01095">
    <property type="entry name" value="GH18_1"/>
    <property type="match status" value="1"/>
</dbReference>
<keyword evidence="10" id="KW-0732">Signal</keyword>
<dbReference type="InterPro" id="IPR003610">
    <property type="entry name" value="CBM5/12"/>
</dbReference>
<dbReference type="Gene3D" id="3.20.20.80">
    <property type="entry name" value="Glycosidases"/>
    <property type="match status" value="1"/>
</dbReference>
<sequence>MTKLPYQKLCLLLKVCFKQHLLPALIFLTAFGTVTAQDFSGTWTQGQRLMPDFTGTLKVSNNTSTAIEDYYVEFELDPYYSQVTSYSGTISSLGNNRYKWTPPSWGGGTSLGANASVDISVNAKYAGISIPPFNASIHGSNISEAGFEVENLSPLFPSPCGQPECAPASGYDPSKKIIAYYISWGVYGRDFHVEDIRADRMTHINFAFANINPSNYHIVVGDEFADLQKEGGSFDKLYQLKQYYPHLKTLISVGGWTWSTHFYEAAATAANRQAFAESVREFLVKYKFDGVDLDWEYPGGGGNDAGKGGPEDGVNYTRLVQAIRAELDAQQAIDGKYYYITAAVGAGTSKIDAMDVPGFFSVADWVNIMTYDMNGAWANYTGHHAPLYNSAGDGVGNHPDGSPVIDPKFNVNSAIMHYISKGAPASKITAGLPIYSREWRNVQAGDSHGLYQPSTATQPPPGSWDEPGQPSGVHDYKDLVSDYINKNGYTRYWDDVAKVPYLYNPNQMGGHFISYEDNQSLDYKIDYIHSNNLAGAMYWESTQDVPSGPNSLIDKIYEGIMAGGCSPSCPNNPPVAGITSPGNGNSFEQGADITITATASDADGVVSKVEFYAGQTKLGEDLTAPYSFTWSGAALGSHDLTVVATDDDNASVTSAVVSISVNEPGSNQAPSVSITSPAEGATITEGTAITIASDASDSDGTVVLVEFYEGSNKLGEDASAPFSYTWNGAVAGSYTLTARATDDDGATTTSGVVNITVEISDGGGCAGLPQYAAGTSYSQDQEVKNLNQKFRCNVPGWCSSSAAWAYEPGAGQYWQDAWSLLGDCGDGDPDPDNVAPTVSVSSPANGADFNEGDNITLTASASDSDGTVTKVEYFHGSTKIGEATSSPYTVIWSNVSAGSYTLTARATDNDGATGTSTAVAISVTTTGGGDCGGLPVWSASEVYTGGDQVQYNGNKYQANYWTQNNNPEEFSGQYEHWTNIGACGSAAARTASSENLGADDSGSSSFSLKQNYPNPFSAYTVIDFSVPENGPVSLVIYNSLGAKVISVVNEELKAGKHHYELNTSSLPNGLYHCQLKSGGRIITLRMFKK</sequence>
<dbReference type="Pfam" id="PF00704">
    <property type="entry name" value="Glyco_hydro_18"/>
    <property type="match status" value="1"/>
</dbReference>
<keyword evidence="4 8" id="KW-0378">Hydrolase</keyword>
<dbReference type="Gene3D" id="3.10.50.10">
    <property type="match status" value="1"/>
</dbReference>